<accession>A0A502FQV8</accession>
<sequence>MGVLIVVGTVTLVVLIIQRAGKAAPTAVPVAAPAAVVPAGAPLPAGLTLGQPAGTRIGGIAPGGEGRVAVWVQRPDGDRVVLLDTRSGQALGEVRVGE</sequence>
<gene>
    <name evidence="1" type="ORF">EAH89_19585</name>
</gene>
<keyword evidence="2" id="KW-1185">Reference proteome</keyword>
<name>A0A502FQV8_9PROT</name>
<dbReference type="Proteomes" id="UP000317078">
    <property type="component" value="Unassembled WGS sequence"/>
</dbReference>
<dbReference type="EMBL" id="RCZP01000024">
    <property type="protein sequence ID" value="TPG51804.1"/>
    <property type="molecule type" value="Genomic_DNA"/>
</dbReference>
<proteinExistence type="predicted"/>
<organism evidence="1 2">
    <name type="scientific">Muricoccus nepalensis</name>
    <dbReference type="NCBI Taxonomy" id="1854500"/>
    <lineage>
        <taxon>Bacteria</taxon>
        <taxon>Pseudomonadati</taxon>
        <taxon>Pseudomonadota</taxon>
        <taxon>Alphaproteobacteria</taxon>
        <taxon>Acetobacterales</taxon>
        <taxon>Roseomonadaceae</taxon>
        <taxon>Muricoccus</taxon>
    </lineage>
</organism>
<dbReference type="AlphaFoldDB" id="A0A502FQV8"/>
<reference evidence="1 2" key="1">
    <citation type="journal article" date="2019" name="Environ. Microbiol.">
        <title>Species interactions and distinct microbial communities in high Arctic permafrost affected cryosols are associated with the CH4 and CO2 gas fluxes.</title>
        <authorList>
            <person name="Altshuler I."/>
            <person name="Hamel J."/>
            <person name="Turney S."/>
            <person name="Magnuson E."/>
            <person name="Levesque R."/>
            <person name="Greer C."/>
            <person name="Whyte L.G."/>
        </authorList>
    </citation>
    <scope>NUCLEOTIDE SEQUENCE [LARGE SCALE GENOMIC DNA]</scope>
    <source>
        <strain evidence="1 2">S9.3B</strain>
    </source>
</reference>
<dbReference type="OrthoDB" id="7279870at2"/>
<evidence type="ECO:0000313" key="2">
    <source>
        <dbReference type="Proteomes" id="UP000317078"/>
    </source>
</evidence>
<protein>
    <submittedName>
        <fullName evidence="1">Uncharacterized protein</fullName>
    </submittedName>
</protein>
<evidence type="ECO:0000313" key="1">
    <source>
        <dbReference type="EMBL" id="TPG51804.1"/>
    </source>
</evidence>
<comment type="caution">
    <text evidence="1">The sequence shown here is derived from an EMBL/GenBank/DDBJ whole genome shotgun (WGS) entry which is preliminary data.</text>
</comment>